<reference evidence="1 2" key="1">
    <citation type="submission" date="2019-06" db="EMBL/GenBank/DDBJ databases">
        <title>The draft genome of Rhizobium smilacinae PTYR-5.</title>
        <authorList>
            <person name="Liu L."/>
            <person name="Li L."/>
            <person name="Zhang X."/>
        </authorList>
    </citation>
    <scope>NUCLEOTIDE SEQUENCE [LARGE SCALE GENOMIC DNA]</scope>
    <source>
        <strain evidence="1 2">PTYR-5</strain>
    </source>
</reference>
<protein>
    <submittedName>
        <fullName evidence="1">Class I SAM-dependent methyltransferase</fullName>
    </submittedName>
</protein>
<dbReference type="RefSeq" id="WP_139678192.1">
    <property type="nucleotide sequence ID" value="NZ_VDMN01000005.1"/>
</dbReference>
<dbReference type="SUPFAM" id="SSF53335">
    <property type="entry name" value="S-adenosyl-L-methionine-dependent methyltransferases"/>
    <property type="match status" value="1"/>
</dbReference>
<keyword evidence="1" id="KW-0489">Methyltransferase</keyword>
<evidence type="ECO:0000313" key="2">
    <source>
        <dbReference type="Proteomes" id="UP000311605"/>
    </source>
</evidence>
<dbReference type="EMBL" id="VDMN01000005">
    <property type="protein sequence ID" value="TNM61745.1"/>
    <property type="molecule type" value="Genomic_DNA"/>
</dbReference>
<dbReference type="OrthoDB" id="7273451at2"/>
<keyword evidence="2" id="KW-1185">Reference proteome</keyword>
<dbReference type="AlphaFoldDB" id="A0A5C4XE24"/>
<proteinExistence type="predicted"/>
<name>A0A5C4XE24_9HYPH</name>
<accession>A0A5C4XE24</accession>
<gene>
    <name evidence="1" type="ORF">FHP24_21045</name>
</gene>
<sequence length="261" mass="28521">MSGFDTRWLDLREVADHAARDRGLRQRVTDHVMAVGEDATVVDLGAGTGSTLRALLPEAQHWRWKLVDNDANLLAEAGSRHGLSGRVECVEAHLDDISVDTFDGSRLVTASALFDLVSEDFLAGLVAQLVQADVSLYAALNYDGICHWDDPHPMDEEVVAAFNTHQQSDKGFGPALGPAATPSLRKLLEGQSFHVAMAPSPWRLDPSHAELQRQFVSGMATAAAETGLVSKMDVNDWQSARLERAENSSCFVGHWDLFAFR</sequence>
<dbReference type="InterPro" id="IPR029063">
    <property type="entry name" value="SAM-dependent_MTases_sf"/>
</dbReference>
<dbReference type="Proteomes" id="UP000311605">
    <property type="component" value="Unassembled WGS sequence"/>
</dbReference>
<comment type="caution">
    <text evidence="1">The sequence shown here is derived from an EMBL/GenBank/DDBJ whole genome shotgun (WGS) entry which is preliminary data.</text>
</comment>
<dbReference type="GO" id="GO:0008168">
    <property type="term" value="F:methyltransferase activity"/>
    <property type="evidence" value="ECO:0007669"/>
    <property type="project" value="UniProtKB-KW"/>
</dbReference>
<dbReference type="GO" id="GO:0032259">
    <property type="term" value="P:methylation"/>
    <property type="evidence" value="ECO:0007669"/>
    <property type="project" value="UniProtKB-KW"/>
</dbReference>
<organism evidence="1 2">
    <name type="scientific">Aliirhizobium smilacinae</name>
    <dbReference type="NCBI Taxonomy" id="1395944"/>
    <lineage>
        <taxon>Bacteria</taxon>
        <taxon>Pseudomonadati</taxon>
        <taxon>Pseudomonadota</taxon>
        <taxon>Alphaproteobacteria</taxon>
        <taxon>Hyphomicrobiales</taxon>
        <taxon>Rhizobiaceae</taxon>
        <taxon>Aliirhizobium</taxon>
    </lineage>
</organism>
<evidence type="ECO:0000313" key="1">
    <source>
        <dbReference type="EMBL" id="TNM61745.1"/>
    </source>
</evidence>
<dbReference type="Gene3D" id="3.40.50.150">
    <property type="entry name" value="Vaccinia Virus protein VP39"/>
    <property type="match status" value="1"/>
</dbReference>
<keyword evidence="1" id="KW-0808">Transferase</keyword>